<keyword evidence="4" id="KW-1185">Reference proteome</keyword>
<dbReference type="AlphaFoldDB" id="A0A367S1Z2"/>
<evidence type="ECO:0000313" key="3">
    <source>
        <dbReference type="EMBL" id="RCJ41964.1"/>
    </source>
</evidence>
<dbReference type="SUPFAM" id="SSF52540">
    <property type="entry name" value="P-loop containing nucleoside triphosphate hydrolases"/>
    <property type="match status" value="1"/>
</dbReference>
<proteinExistence type="predicted"/>
<keyword evidence="1" id="KW-0812">Transmembrane</keyword>
<name>A0A367S1Z2_9NOSO</name>
<dbReference type="Pfam" id="PF20703">
    <property type="entry name" value="nSTAND1"/>
    <property type="match status" value="1"/>
</dbReference>
<organism evidence="3 4">
    <name type="scientific">Nostoc minutum NIES-26</name>
    <dbReference type="NCBI Taxonomy" id="1844469"/>
    <lineage>
        <taxon>Bacteria</taxon>
        <taxon>Bacillati</taxon>
        <taxon>Cyanobacteriota</taxon>
        <taxon>Cyanophyceae</taxon>
        <taxon>Nostocales</taxon>
        <taxon>Nostocaceae</taxon>
        <taxon>Nostoc</taxon>
    </lineage>
</organism>
<accession>A0A367S1Z2</accession>
<feature type="domain" description="Novel STAND NTPase 1" evidence="2">
    <location>
        <begin position="18"/>
        <end position="226"/>
    </location>
</feature>
<dbReference type="InterPro" id="IPR049052">
    <property type="entry name" value="nSTAND1"/>
</dbReference>
<gene>
    <name evidence="3" type="ORF">A6770_35635</name>
</gene>
<dbReference type="EMBL" id="LXQD01000017">
    <property type="protein sequence ID" value="RCJ41964.1"/>
    <property type="molecule type" value="Genomic_DNA"/>
</dbReference>
<sequence>MTSGALPANPFVAAGMIEDPRLFVGRKDELHAIASRMQGVQPTSINIVGDKRIGKSSLLYHFFLTWEQRVQEPSRYIVIYLSLRKANCQTETGFYQEVANCWRSRVSKWQFPLNNPLNPRSWNRQTFSEAIRQWKQQQVLPVVCFDDFESLFDYPQEFNDGFYDNLRSLIEDNALMLVVASRKSLKVYGGEYRFVSSFFNIAHCISLAELTTDEAIQLTRLPTGSTHGAALSPDEQNYVQQWGQRHPYKLQLAGSCLWEARQTGKPIKWAKQQFDQQIDVPPSEKQQWKWRSWLYFIFVAVPKRLGNFTKLIGVTVDDVSSWIIGTAIVVMFVLVLMRVLDWSQVWDFVRDQLGISSDE</sequence>
<keyword evidence="1" id="KW-1133">Transmembrane helix</keyword>
<dbReference type="InterPro" id="IPR027417">
    <property type="entry name" value="P-loop_NTPase"/>
</dbReference>
<feature type="transmembrane region" description="Helical" evidence="1">
    <location>
        <begin position="319"/>
        <end position="340"/>
    </location>
</feature>
<protein>
    <submittedName>
        <fullName evidence="3">AAA family ATPase</fullName>
    </submittedName>
</protein>
<dbReference type="Proteomes" id="UP000252107">
    <property type="component" value="Unassembled WGS sequence"/>
</dbReference>
<evidence type="ECO:0000256" key="1">
    <source>
        <dbReference type="SAM" id="Phobius"/>
    </source>
</evidence>
<evidence type="ECO:0000259" key="2">
    <source>
        <dbReference type="Pfam" id="PF20703"/>
    </source>
</evidence>
<reference evidence="3" key="1">
    <citation type="submission" date="2016-04" db="EMBL/GenBank/DDBJ databases">
        <authorList>
            <person name="Tabuchi Yagui T.R."/>
        </authorList>
    </citation>
    <scope>NUCLEOTIDE SEQUENCE [LARGE SCALE GENOMIC DNA]</scope>
    <source>
        <strain evidence="3">NIES-26</strain>
    </source>
</reference>
<dbReference type="Gene3D" id="3.40.50.300">
    <property type="entry name" value="P-loop containing nucleotide triphosphate hydrolases"/>
    <property type="match status" value="1"/>
</dbReference>
<comment type="caution">
    <text evidence="3">The sequence shown here is derived from an EMBL/GenBank/DDBJ whole genome shotgun (WGS) entry which is preliminary data.</text>
</comment>
<keyword evidence="1" id="KW-0472">Membrane</keyword>
<evidence type="ECO:0000313" key="4">
    <source>
        <dbReference type="Proteomes" id="UP000252107"/>
    </source>
</evidence>